<dbReference type="Proteomes" id="UP001597521">
    <property type="component" value="Unassembled WGS sequence"/>
</dbReference>
<name>A0ABW5QGD5_9HYPH</name>
<evidence type="ECO:0000313" key="2">
    <source>
        <dbReference type="Proteomes" id="UP001597521"/>
    </source>
</evidence>
<comment type="caution">
    <text evidence="1">The sequence shown here is derived from an EMBL/GenBank/DDBJ whole genome shotgun (WGS) entry which is preliminary data.</text>
</comment>
<proteinExistence type="predicted"/>
<accession>A0ABW5QGD5</accession>
<sequence length="68" mass="7821">MTFKYSATIPISGGNKLHRFREWAGESLPDLEYNLPVQTPIKTETMTIRLKSLEDRQKLLQKLSEASL</sequence>
<dbReference type="RefSeq" id="WP_386831382.1">
    <property type="nucleotide sequence ID" value="NZ_JBHUNP010000001.1"/>
</dbReference>
<gene>
    <name evidence="1" type="ORF">ACFSX5_02280</name>
</gene>
<reference evidence="2" key="1">
    <citation type="journal article" date="2019" name="Int. J. Syst. Evol. Microbiol.">
        <title>The Global Catalogue of Microorganisms (GCM) 10K type strain sequencing project: providing services to taxonomists for standard genome sequencing and annotation.</title>
        <authorList>
            <consortium name="The Broad Institute Genomics Platform"/>
            <consortium name="The Broad Institute Genome Sequencing Center for Infectious Disease"/>
            <person name="Wu L."/>
            <person name="Ma J."/>
        </authorList>
    </citation>
    <scope>NUCLEOTIDE SEQUENCE [LARGE SCALE GENOMIC DNA]</scope>
    <source>
        <strain evidence="2">CCM 7427</strain>
    </source>
</reference>
<dbReference type="EMBL" id="JBHUNP010000001">
    <property type="protein sequence ID" value="MFD2646617.1"/>
    <property type="molecule type" value="Genomic_DNA"/>
</dbReference>
<protein>
    <submittedName>
        <fullName evidence="1">Uncharacterized protein</fullName>
    </submittedName>
</protein>
<evidence type="ECO:0000313" key="1">
    <source>
        <dbReference type="EMBL" id="MFD2646617.1"/>
    </source>
</evidence>
<keyword evidence="2" id="KW-1185">Reference proteome</keyword>
<organism evidence="1 2">
    <name type="scientific">Devosia albogilva</name>
    <dbReference type="NCBI Taxonomy" id="429726"/>
    <lineage>
        <taxon>Bacteria</taxon>
        <taxon>Pseudomonadati</taxon>
        <taxon>Pseudomonadota</taxon>
        <taxon>Alphaproteobacteria</taxon>
        <taxon>Hyphomicrobiales</taxon>
        <taxon>Devosiaceae</taxon>
        <taxon>Devosia</taxon>
    </lineage>
</organism>